<evidence type="ECO:0000313" key="4">
    <source>
        <dbReference type="Proteomes" id="UP000038010"/>
    </source>
</evidence>
<dbReference type="Gene3D" id="1.25.40.10">
    <property type="entry name" value="Tetratricopeptide repeat domain"/>
    <property type="match status" value="1"/>
</dbReference>
<reference evidence="3 4" key="1">
    <citation type="submission" date="2015-06" db="EMBL/GenBank/DDBJ databases">
        <title>Draft genome of the ant-associated black yeast Phialophora attae CBS 131958.</title>
        <authorList>
            <person name="Moreno L.F."/>
            <person name="Stielow B.J."/>
            <person name="de Hoog S."/>
            <person name="Vicente V.A."/>
            <person name="Weiss V.A."/>
            <person name="de Vries M."/>
            <person name="Cruz L.M."/>
            <person name="Souza E.M."/>
        </authorList>
    </citation>
    <scope>NUCLEOTIDE SEQUENCE [LARGE SCALE GENOMIC DNA]</scope>
    <source>
        <strain evidence="3 4">CBS 131958</strain>
    </source>
</reference>
<dbReference type="RefSeq" id="XP_018002442.1">
    <property type="nucleotide sequence ID" value="XM_018150464.1"/>
</dbReference>
<accession>A0A0N0NPF4</accession>
<dbReference type="OrthoDB" id="3026777at2759"/>
<keyword evidence="4" id="KW-1185">Reference proteome</keyword>
<comment type="caution">
    <text evidence="3">The sequence shown here is derived from an EMBL/GenBank/DDBJ whole genome shotgun (WGS) entry which is preliminary data.</text>
</comment>
<dbReference type="AlphaFoldDB" id="A0A0N0NPF4"/>
<sequence length="1035" mass="115297">MAPVPSRNALRALRALAFSTPTLVAGAVGSACCAAGVYCEARSRVRLAEKIIATKRTLRSISDGRGNARVARMFEAAEQGNDFLLDSGPARRRRRGRRHASTVAQLRDEEDIDSLQEKLAAIPAQVKAARRRRKLTESMSMSAVSDAVDGASSPPSDAGLVIRRYELLEKPLKDRDRNARFVRTTDTRSVPIEEKGPIFKNMHPTRSSMKRPTQLLRSIDVASLVDPEAGGRPSKLGGIDRILQASLMQHKSSDFTVHHRDPQKIAASEEHAGPDAQENFEDLTERAAEHRSLQSDMLALPDSDISSSVPGVGSLDTDLDTYVSPLFPASSTTERPKTGTASVVPYSLKRPQPVDTERPRPSDIGKLLAPELTSPAASPADPSTDHEMWHDVRRAPQAKDQELTTTWDGSNPSDAQFNAVVEKRLASETALGLQQAEEFFHRYYLPAKHGILPAAATQLIHRFLAAEPTRRQAFRIFGHVPAAKRSTEFQSFICARRVMQYMLKFCMNGTAPSVWITEYYKIADIVKGAGLPLHGRSVETLLRALCSSGQPVEAEAIYEDMVANYGMARALQSDRVVAIGYAMQHDWTSVNRIMARLQEDGVPRSRPSGYSITFQKLFRVHLRNHSLDASYEYLINAMGYWKLVPNNVISSILITACIRARRYEHIQEWLETVRQMWPRLASVTNFQLFAYQVSRAWAETGASCMDIRSTCQALAHSSLRDPFSKSFRSMAREAMCSALHRAYKGAFEGLVPIQQLEPDRFDQAMDRVTASLRDFDRQGSLDDSRRTALEYLELELGAAQDFQRIMRGHGSSLSTARIQAIQNPSEDKSSYALQDSSALLQDIKSEGRLTYGRHKIAFVAERYAENFAAGRAPPHGILKAVVEEMVLVDELVEAVKLIRSVHSSRYITGRNGAFFDGSVYTTWLELCVTVGSYLESTVAMWALLDASRSVTITAEHMILVTNCSSSLYQPATKHHSNVVEAKKEMDYLHRRLARVRWMQRGTRSREPGDRAIDLVLSTRGSRGSNKSRTRCIGCR</sequence>
<dbReference type="Proteomes" id="UP000038010">
    <property type="component" value="Unassembled WGS sequence"/>
</dbReference>
<dbReference type="PROSITE" id="PS51257">
    <property type="entry name" value="PROKAR_LIPOPROTEIN"/>
    <property type="match status" value="1"/>
</dbReference>
<dbReference type="VEuPathDB" id="FungiDB:AB675_9890"/>
<dbReference type="InterPro" id="IPR011990">
    <property type="entry name" value="TPR-like_helical_dom_sf"/>
</dbReference>
<feature type="signal peptide" evidence="2">
    <location>
        <begin position="1"/>
        <end position="26"/>
    </location>
</feature>
<evidence type="ECO:0008006" key="5">
    <source>
        <dbReference type="Google" id="ProtNLM"/>
    </source>
</evidence>
<gene>
    <name evidence="3" type="ORF">AB675_9890</name>
</gene>
<evidence type="ECO:0000256" key="2">
    <source>
        <dbReference type="SAM" id="SignalP"/>
    </source>
</evidence>
<proteinExistence type="predicted"/>
<dbReference type="NCBIfam" id="TIGR00756">
    <property type="entry name" value="PPR"/>
    <property type="match status" value="1"/>
</dbReference>
<evidence type="ECO:0000313" key="3">
    <source>
        <dbReference type="EMBL" id="KPI42479.1"/>
    </source>
</evidence>
<protein>
    <recommendedName>
        <fullName evidence="5">Pentatricopeptide repeat protein</fullName>
    </recommendedName>
</protein>
<name>A0A0N0NPF4_9EURO</name>
<dbReference type="InterPro" id="IPR002885">
    <property type="entry name" value="PPR_rpt"/>
</dbReference>
<evidence type="ECO:0000256" key="1">
    <source>
        <dbReference type="SAM" id="MobiDB-lite"/>
    </source>
</evidence>
<organism evidence="3 4">
    <name type="scientific">Cyphellophora attinorum</name>
    <dbReference type="NCBI Taxonomy" id="1664694"/>
    <lineage>
        <taxon>Eukaryota</taxon>
        <taxon>Fungi</taxon>
        <taxon>Dikarya</taxon>
        <taxon>Ascomycota</taxon>
        <taxon>Pezizomycotina</taxon>
        <taxon>Eurotiomycetes</taxon>
        <taxon>Chaetothyriomycetidae</taxon>
        <taxon>Chaetothyriales</taxon>
        <taxon>Cyphellophoraceae</taxon>
        <taxon>Cyphellophora</taxon>
    </lineage>
</organism>
<feature type="region of interest" description="Disordered" evidence="1">
    <location>
        <begin position="327"/>
        <end position="386"/>
    </location>
</feature>
<keyword evidence="2" id="KW-0732">Signal</keyword>
<dbReference type="STRING" id="1664694.A0A0N0NPF4"/>
<dbReference type="GeneID" id="28742344"/>
<dbReference type="EMBL" id="LFJN01000007">
    <property type="protein sequence ID" value="KPI42479.1"/>
    <property type="molecule type" value="Genomic_DNA"/>
</dbReference>
<feature type="chain" id="PRO_5005856806" description="Pentatricopeptide repeat protein" evidence="2">
    <location>
        <begin position="27"/>
        <end position="1035"/>
    </location>
</feature>